<accession>A0A1W1CVV2</accession>
<dbReference type="AlphaFoldDB" id="A0A1W1CVV2"/>
<gene>
    <name evidence="1" type="ORF">MNB_SUP05-5-1139</name>
</gene>
<protein>
    <submittedName>
        <fullName evidence="1">Uncharacterized protein</fullName>
    </submittedName>
</protein>
<evidence type="ECO:0000313" key="1">
    <source>
        <dbReference type="EMBL" id="SFV69837.1"/>
    </source>
</evidence>
<dbReference type="EMBL" id="FPHJ01000069">
    <property type="protein sequence ID" value="SFV69837.1"/>
    <property type="molecule type" value="Genomic_DNA"/>
</dbReference>
<organism evidence="1">
    <name type="scientific">hydrothermal vent metagenome</name>
    <dbReference type="NCBI Taxonomy" id="652676"/>
    <lineage>
        <taxon>unclassified sequences</taxon>
        <taxon>metagenomes</taxon>
        <taxon>ecological metagenomes</taxon>
    </lineage>
</organism>
<sequence length="200" mass="23701">MLDITNTQTLLDKAQEQSNKTQDKQYKETIRLYYIARYFVSIFEAFGHKVPIQVWNEYRNAFDHFARHMTMSERDSNHIKKIESHIQRAVLDICKFLCLEYADFFKEEIAEHTDYLGLVDNGKFLTSIENIFNNAQKIFTEAKQVDSSLGSNNEKDKQVVEYYCNAVFEYKKIHTMFTNTQTLLDKAQEQSNKTQDKQYQ</sequence>
<name>A0A1W1CVV2_9ZZZZ</name>
<reference evidence="1" key="1">
    <citation type="submission" date="2016-10" db="EMBL/GenBank/DDBJ databases">
        <authorList>
            <person name="de Groot N.N."/>
        </authorList>
    </citation>
    <scope>NUCLEOTIDE SEQUENCE</scope>
</reference>
<proteinExistence type="predicted"/>